<dbReference type="RefSeq" id="XP_014666844.1">
    <property type="nucleotide sequence ID" value="XM_014811358.1"/>
</dbReference>
<dbReference type="InterPro" id="IPR036034">
    <property type="entry name" value="PDZ_sf"/>
</dbReference>
<evidence type="ECO:0000313" key="8">
    <source>
        <dbReference type="RefSeq" id="XP_014666848.1"/>
    </source>
</evidence>
<gene>
    <name evidence="3 4 5 6 7 8 9 10" type="primary">LOC106808590</name>
</gene>
<evidence type="ECO:0000313" key="4">
    <source>
        <dbReference type="RefSeq" id="XP_014666844.1"/>
    </source>
</evidence>
<evidence type="ECO:0000259" key="1">
    <source>
        <dbReference type="PROSITE" id="PS50106"/>
    </source>
</evidence>
<dbReference type="PROSITE" id="PS50106">
    <property type="entry name" value="PDZ"/>
    <property type="match status" value="1"/>
</dbReference>
<evidence type="ECO:0000313" key="3">
    <source>
        <dbReference type="RefSeq" id="XP_014666843.1"/>
    </source>
</evidence>
<dbReference type="RefSeq" id="XP_014666846.1">
    <property type="nucleotide sequence ID" value="XM_014811360.1"/>
</dbReference>
<dbReference type="SUPFAM" id="SSF50156">
    <property type="entry name" value="PDZ domain-like"/>
    <property type="match status" value="1"/>
</dbReference>
<dbReference type="SMART" id="SM00228">
    <property type="entry name" value="PDZ"/>
    <property type="match status" value="1"/>
</dbReference>
<dbReference type="Pfam" id="PF00595">
    <property type="entry name" value="PDZ"/>
    <property type="match status" value="1"/>
</dbReference>
<dbReference type="RefSeq" id="XP_014666847.1">
    <property type="nucleotide sequence ID" value="XM_014811361.1"/>
</dbReference>
<keyword evidence="2" id="KW-1185">Reference proteome</keyword>
<dbReference type="Gene3D" id="2.30.42.10">
    <property type="match status" value="1"/>
</dbReference>
<dbReference type="RefSeq" id="XP_014666848.1">
    <property type="nucleotide sequence ID" value="XM_014811362.1"/>
</dbReference>
<dbReference type="RefSeq" id="XP_014666843.1">
    <property type="nucleotide sequence ID" value="XM_014811357.1"/>
</dbReference>
<proteinExistence type="predicted"/>
<accession>A0ABM1E3S6</accession>
<protein>
    <submittedName>
        <fullName evidence="3 4">PDZ domain-containing protein 11-like isoform X1</fullName>
    </submittedName>
</protein>
<evidence type="ECO:0000313" key="10">
    <source>
        <dbReference type="RefSeq" id="XP_014666851.1"/>
    </source>
</evidence>
<reference evidence="3 4" key="1">
    <citation type="submission" date="2025-05" db="UniProtKB">
        <authorList>
            <consortium name="RefSeq"/>
        </authorList>
    </citation>
    <scope>IDENTIFICATION</scope>
</reference>
<dbReference type="RefSeq" id="XP_014666851.1">
    <property type="nucleotide sequence ID" value="XM_014811365.1"/>
</dbReference>
<evidence type="ECO:0000313" key="7">
    <source>
        <dbReference type="RefSeq" id="XP_014666847.1"/>
    </source>
</evidence>
<dbReference type="InterPro" id="IPR001478">
    <property type="entry name" value="PDZ"/>
</dbReference>
<evidence type="ECO:0000313" key="9">
    <source>
        <dbReference type="RefSeq" id="XP_014666850.1"/>
    </source>
</evidence>
<evidence type="ECO:0000313" key="2">
    <source>
        <dbReference type="Proteomes" id="UP000695022"/>
    </source>
</evidence>
<dbReference type="PANTHER" id="PTHR14063">
    <property type="entry name" value="PROTEIN LIN-7 HOMOLOG"/>
    <property type="match status" value="1"/>
</dbReference>
<dbReference type="Proteomes" id="UP000695022">
    <property type="component" value="Unplaced"/>
</dbReference>
<organism evidence="2 7">
    <name type="scientific">Priapulus caudatus</name>
    <name type="common">Priapulid worm</name>
    <dbReference type="NCBI Taxonomy" id="37621"/>
    <lineage>
        <taxon>Eukaryota</taxon>
        <taxon>Metazoa</taxon>
        <taxon>Ecdysozoa</taxon>
        <taxon>Scalidophora</taxon>
        <taxon>Priapulida</taxon>
        <taxon>Priapulimorpha</taxon>
        <taxon>Priapulimorphida</taxon>
        <taxon>Priapulidae</taxon>
        <taxon>Priapulus</taxon>
    </lineage>
</organism>
<evidence type="ECO:0000313" key="6">
    <source>
        <dbReference type="RefSeq" id="XP_014666846.1"/>
    </source>
</evidence>
<dbReference type="InterPro" id="IPR051109">
    <property type="entry name" value="MAM_complex_regulator"/>
</dbReference>
<sequence>MQHDEQYDDKGEMITVDLPPYEHPPKWIPPHERKYHPDFNNDVRQFLPRTVKLRRTKVSDALGFNVRGGKEYLCGVYISKVMPGTEAERLRLREGDQILKVNDISFEDIEHATAVKMLKNNTVIELTVRYFPYGYTKTYEKSKLIARMQEQRGGFGDR</sequence>
<name>A0ABM1E3S6_PRICU</name>
<feature type="domain" description="PDZ" evidence="1">
    <location>
        <begin position="50"/>
        <end position="120"/>
    </location>
</feature>
<dbReference type="GeneID" id="106808590"/>
<evidence type="ECO:0000313" key="5">
    <source>
        <dbReference type="RefSeq" id="XP_014666845.1"/>
    </source>
</evidence>
<dbReference type="CDD" id="cd06752">
    <property type="entry name" value="PDZ_PDZD11-like"/>
    <property type="match status" value="1"/>
</dbReference>
<dbReference type="RefSeq" id="XP_014666850.1">
    <property type="nucleotide sequence ID" value="XM_014811364.1"/>
</dbReference>
<dbReference type="RefSeq" id="XP_014666845.1">
    <property type="nucleotide sequence ID" value="XM_014811359.1"/>
</dbReference>